<dbReference type="GO" id="GO:0020037">
    <property type="term" value="F:heme binding"/>
    <property type="evidence" value="ECO:0007669"/>
    <property type="project" value="InterPro"/>
</dbReference>
<dbReference type="AlphaFoldDB" id="A0A1G8H5Q5"/>
<dbReference type="EC" id="2.7.7.65" evidence="2"/>
<dbReference type="InterPro" id="IPR000160">
    <property type="entry name" value="GGDEF_dom"/>
</dbReference>
<dbReference type="SUPFAM" id="SSF46458">
    <property type="entry name" value="Globin-like"/>
    <property type="match status" value="1"/>
</dbReference>
<dbReference type="GO" id="GO:0005886">
    <property type="term" value="C:plasma membrane"/>
    <property type="evidence" value="ECO:0007669"/>
    <property type="project" value="TreeGrafter"/>
</dbReference>
<dbReference type="Gene3D" id="1.10.490.10">
    <property type="entry name" value="Globins"/>
    <property type="match status" value="1"/>
</dbReference>
<dbReference type="RefSeq" id="WP_245696793.1">
    <property type="nucleotide sequence ID" value="NZ_FNDD01000045.1"/>
</dbReference>
<dbReference type="PROSITE" id="PS50887">
    <property type="entry name" value="GGDEF"/>
    <property type="match status" value="1"/>
</dbReference>
<dbReference type="InterPro" id="IPR009050">
    <property type="entry name" value="Globin-like_sf"/>
</dbReference>
<sequence>MRACLQTLAQQMQITEQDISQRKELLNFTASDIACLTACSDWIAPLIPNIVSELYLQQTQIDEIANLIGDQQTLINLHSAMTRYITELFSGDYGMNYVEKRLRIGKVHQRIGVSSKLYLSGVHMLQNLLISDIHEYFTRHKQSPAKTTNALRKLFYFDNQLVFDTYVSSMQNELEEVNQQLNECSENLEKTIHARTHQLVELSMRDSLTGLYNQRAFYQEANKVFELCQRTDLHFSLLYIDFNKFKQVNDHHGHRIGDQVIKAFANACRDSLRKTETTARFGGDEFVILLPNTPIENAEIVCRRLTSEFERQLDVDVSLSIGGASYFPGSSLNLDTIIQLADRQMYIAKKAAHISDTSEFRFMLRDSGSHNDAGLKKHNTRH</sequence>
<feature type="domain" description="GGDEF" evidence="7">
    <location>
        <begin position="233"/>
        <end position="365"/>
    </location>
</feature>
<dbReference type="PANTHER" id="PTHR45138">
    <property type="entry name" value="REGULATORY COMPONENTS OF SENSORY TRANSDUCTION SYSTEM"/>
    <property type="match status" value="1"/>
</dbReference>
<evidence type="ECO:0000256" key="2">
    <source>
        <dbReference type="ARBA" id="ARBA00012528"/>
    </source>
</evidence>
<dbReference type="InterPro" id="IPR012292">
    <property type="entry name" value="Globin/Proto"/>
</dbReference>
<protein>
    <recommendedName>
        <fullName evidence="3">Diguanylate cyclase DosC</fullName>
        <ecNumber evidence="2">2.7.7.65</ecNumber>
    </recommendedName>
    <alternativeName>
        <fullName evidence="4">Direct oxygen-sensing cyclase</fullName>
    </alternativeName>
</protein>
<dbReference type="Pfam" id="PF00990">
    <property type="entry name" value="GGDEF"/>
    <property type="match status" value="1"/>
</dbReference>
<reference evidence="8 9" key="1">
    <citation type="submission" date="2016-10" db="EMBL/GenBank/DDBJ databases">
        <authorList>
            <person name="de Groot N.N."/>
        </authorList>
    </citation>
    <scope>NUCLEOTIDE SEQUENCE [LARGE SCALE GENOMIC DNA]</scope>
    <source>
        <strain evidence="8 9">CGMCC 1.10228</strain>
    </source>
</reference>
<keyword evidence="9" id="KW-1185">Reference proteome</keyword>
<evidence type="ECO:0000256" key="3">
    <source>
        <dbReference type="ARBA" id="ARBA00015125"/>
    </source>
</evidence>
<dbReference type="Pfam" id="PF11563">
    <property type="entry name" value="Protoglobin"/>
    <property type="match status" value="1"/>
</dbReference>
<evidence type="ECO:0000313" key="9">
    <source>
        <dbReference type="Proteomes" id="UP000198854"/>
    </source>
</evidence>
<feature type="coiled-coil region" evidence="6">
    <location>
        <begin position="167"/>
        <end position="194"/>
    </location>
</feature>
<accession>A0A1G8H5Q5</accession>
<name>A0A1G8H5Q5_9VIBR</name>
<dbReference type="InterPro" id="IPR029787">
    <property type="entry name" value="Nucleotide_cyclase"/>
</dbReference>
<dbReference type="GO" id="GO:0043709">
    <property type="term" value="P:cell adhesion involved in single-species biofilm formation"/>
    <property type="evidence" value="ECO:0007669"/>
    <property type="project" value="TreeGrafter"/>
</dbReference>
<dbReference type="EMBL" id="FNDD01000045">
    <property type="protein sequence ID" value="SDI02007.1"/>
    <property type="molecule type" value="Genomic_DNA"/>
</dbReference>
<dbReference type="PANTHER" id="PTHR45138:SF9">
    <property type="entry name" value="DIGUANYLATE CYCLASE DGCM-RELATED"/>
    <property type="match status" value="1"/>
</dbReference>
<evidence type="ECO:0000256" key="6">
    <source>
        <dbReference type="SAM" id="Coils"/>
    </source>
</evidence>
<dbReference type="InterPro" id="IPR050469">
    <property type="entry name" value="Diguanylate_Cyclase"/>
</dbReference>
<dbReference type="FunFam" id="3.30.70.270:FF:000001">
    <property type="entry name" value="Diguanylate cyclase domain protein"/>
    <property type="match status" value="1"/>
</dbReference>
<keyword evidence="6" id="KW-0175">Coiled coil</keyword>
<dbReference type="GO" id="GO:1902201">
    <property type="term" value="P:negative regulation of bacterial-type flagellum-dependent cell motility"/>
    <property type="evidence" value="ECO:0007669"/>
    <property type="project" value="TreeGrafter"/>
</dbReference>
<dbReference type="STRING" id="861298.SAMN04488136_14520"/>
<dbReference type="Proteomes" id="UP000198854">
    <property type="component" value="Unassembled WGS sequence"/>
</dbReference>
<dbReference type="Gene3D" id="3.30.70.270">
    <property type="match status" value="1"/>
</dbReference>
<dbReference type="SMART" id="SM00267">
    <property type="entry name" value="GGDEF"/>
    <property type="match status" value="1"/>
</dbReference>
<dbReference type="SUPFAM" id="SSF55073">
    <property type="entry name" value="Nucleotide cyclase"/>
    <property type="match status" value="1"/>
</dbReference>
<evidence type="ECO:0000313" key="8">
    <source>
        <dbReference type="EMBL" id="SDI02007.1"/>
    </source>
</evidence>
<gene>
    <name evidence="8" type="ORF">SAMN04488136_14520</name>
</gene>
<dbReference type="InterPro" id="IPR043128">
    <property type="entry name" value="Rev_trsase/Diguanyl_cyclase"/>
</dbReference>
<comment type="catalytic activity">
    <reaction evidence="5">
        <text>2 GTP = 3',3'-c-di-GMP + 2 diphosphate</text>
        <dbReference type="Rhea" id="RHEA:24898"/>
        <dbReference type="ChEBI" id="CHEBI:33019"/>
        <dbReference type="ChEBI" id="CHEBI:37565"/>
        <dbReference type="ChEBI" id="CHEBI:58805"/>
        <dbReference type="EC" id="2.7.7.65"/>
    </reaction>
</comment>
<comment type="cofactor">
    <cofactor evidence="1">
        <name>Mg(2+)</name>
        <dbReference type="ChEBI" id="CHEBI:18420"/>
    </cofactor>
</comment>
<dbReference type="GO" id="GO:0052621">
    <property type="term" value="F:diguanylate cyclase activity"/>
    <property type="evidence" value="ECO:0007669"/>
    <property type="project" value="UniProtKB-EC"/>
</dbReference>
<evidence type="ECO:0000256" key="5">
    <source>
        <dbReference type="ARBA" id="ARBA00034247"/>
    </source>
</evidence>
<proteinExistence type="predicted"/>
<evidence type="ECO:0000256" key="4">
    <source>
        <dbReference type="ARBA" id="ARBA00029839"/>
    </source>
</evidence>
<evidence type="ECO:0000259" key="7">
    <source>
        <dbReference type="PROSITE" id="PS50887"/>
    </source>
</evidence>
<dbReference type="NCBIfam" id="TIGR00254">
    <property type="entry name" value="GGDEF"/>
    <property type="match status" value="1"/>
</dbReference>
<dbReference type="CDD" id="cd01949">
    <property type="entry name" value="GGDEF"/>
    <property type="match status" value="1"/>
</dbReference>
<dbReference type="GO" id="GO:0019825">
    <property type="term" value="F:oxygen binding"/>
    <property type="evidence" value="ECO:0007669"/>
    <property type="project" value="InterPro"/>
</dbReference>
<evidence type="ECO:0000256" key="1">
    <source>
        <dbReference type="ARBA" id="ARBA00001946"/>
    </source>
</evidence>
<organism evidence="8 9">
    <name type="scientific">Vibrio xiamenensis</name>
    <dbReference type="NCBI Taxonomy" id="861298"/>
    <lineage>
        <taxon>Bacteria</taxon>
        <taxon>Pseudomonadati</taxon>
        <taxon>Pseudomonadota</taxon>
        <taxon>Gammaproteobacteria</taxon>
        <taxon>Vibrionales</taxon>
        <taxon>Vibrionaceae</taxon>
        <taxon>Vibrio</taxon>
    </lineage>
</organism>
<dbReference type="InterPro" id="IPR044398">
    <property type="entry name" value="Globin-sensor_dom"/>
</dbReference>